<gene>
    <name evidence="1" type="ORF">B9R14_12035</name>
</gene>
<proteinExistence type="predicted"/>
<dbReference type="RefSeq" id="WP_105368335.1">
    <property type="nucleotide sequence ID" value="NZ_DAONOL010000025.1"/>
</dbReference>
<reference evidence="1 2" key="1">
    <citation type="journal article" date="2018" name="Syst. Appl. Microbiol.">
        <title>Characterization and high-quality draft genome sequence of Herbivorax saccincola A7, an anaerobic, alkaliphilic, thermophilic, cellulolytic, and xylanolytic bacterium.</title>
        <authorList>
            <person name="Aikawa S."/>
            <person name="Baramee S."/>
            <person name="Sermsathanaswadi J."/>
            <person name="Thianheng P."/>
            <person name="Tachaapaikoon C."/>
            <person name="Shikata A."/>
            <person name="Waeonukul R."/>
            <person name="Pason P."/>
            <person name="Ratanakhanokchai K."/>
            <person name="Kosugi A."/>
        </authorList>
    </citation>
    <scope>NUCLEOTIDE SEQUENCE [LARGE SCALE GENOMIC DNA]</scope>
    <source>
        <strain evidence="1 2">A7</strain>
    </source>
</reference>
<name>A0A2S8RC82_9FIRM</name>
<comment type="caution">
    <text evidence="1">The sequence shown here is derived from an EMBL/GenBank/DDBJ whole genome shotgun (WGS) entry which is preliminary data.</text>
</comment>
<dbReference type="OrthoDB" id="80147at2"/>
<evidence type="ECO:0000313" key="1">
    <source>
        <dbReference type="EMBL" id="PQQ67404.1"/>
    </source>
</evidence>
<dbReference type="Proteomes" id="UP000239720">
    <property type="component" value="Unassembled WGS sequence"/>
</dbReference>
<dbReference type="AlphaFoldDB" id="A0A2S8RC82"/>
<dbReference type="EMBL" id="NEMB01000003">
    <property type="protein sequence ID" value="PQQ67404.1"/>
    <property type="molecule type" value="Genomic_DNA"/>
</dbReference>
<protein>
    <submittedName>
        <fullName evidence="1">Uncharacterized protein</fullName>
    </submittedName>
</protein>
<organism evidence="1 2">
    <name type="scientific">Acetivibrio saccincola</name>
    <dbReference type="NCBI Taxonomy" id="1677857"/>
    <lineage>
        <taxon>Bacteria</taxon>
        <taxon>Bacillati</taxon>
        <taxon>Bacillota</taxon>
        <taxon>Clostridia</taxon>
        <taxon>Eubacteriales</taxon>
        <taxon>Oscillospiraceae</taxon>
        <taxon>Acetivibrio</taxon>
    </lineage>
</organism>
<sequence length="150" mass="17718">MDYRKLMDLVYVELVGLTEPEANSLRLYFKICKISGKSENLIINKHIIENLYPIIEDEKMPVIQMDFDSYIAYSVTNESFTSWDDYEEFEGKAFRIYKRSRYLDFIKVHTFACDDYPGHFEHYGIVCLDHIVNVVSVEKPVINEVKMKIP</sequence>
<accession>A0A2S8RC82</accession>
<evidence type="ECO:0000313" key="2">
    <source>
        <dbReference type="Proteomes" id="UP000239720"/>
    </source>
</evidence>